<accession>A0A1X2E6Z4</accession>
<organism evidence="1 2">
    <name type="scientific">Mycobacterium szulgai</name>
    <dbReference type="NCBI Taxonomy" id="1787"/>
    <lineage>
        <taxon>Bacteria</taxon>
        <taxon>Bacillati</taxon>
        <taxon>Actinomycetota</taxon>
        <taxon>Actinomycetes</taxon>
        <taxon>Mycobacteriales</taxon>
        <taxon>Mycobacteriaceae</taxon>
        <taxon>Mycobacterium</taxon>
    </lineage>
</organism>
<dbReference type="RefSeq" id="WP_085671954.1">
    <property type="nucleotide sequence ID" value="NZ_JACKRU010000738.1"/>
</dbReference>
<dbReference type="EMBL" id="LQPW01000136">
    <property type="protein sequence ID" value="ORW95689.1"/>
    <property type="molecule type" value="Genomic_DNA"/>
</dbReference>
<keyword evidence="2" id="KW-1185">Reference proteome</keyword>
<proteinExistence type="predicted"/>
<dbReference type="OrthoDB" id="4628667at2"/>
<gene>
    <name evidence="1" type="ORF">AWC27_06170</name>
</gene>
<evidence type="ECO:0000313" key="2">
    <source>
        <dbReference type="Proteomes" id="UP000193317"/>
    </source>
</evidence>
<dbReference type="AlphaFoldDB" id="A0A1X2E6Z4"/>
<reference evidence="1 2" key="1">
    <citation type="submission" date="2016-01" db="EMBL/GenBank/DDBJ databases">
        <title>The new phylogeny of the genus Mycobacterium.</title>
        <authorList>
            <person name="Tarcisio F."/>
            <person name="Conor M."/>
            <person name="Antonella G."/>
            <person name="Elisabetta G."/>
            <person name="Giulia F.S."/>
            <person name="Sara T."/>
            <person name="Anna F."/>
            <person name="Clotilde B."/>
            <person name="Roberto B."/>
            <person name="Veronica D.S."/>
            <person name="Fabio R."/>
            <person name="Monica P."/>
            <person name="Olivier J."/>
            <person name="Enrico T."/>
            <person name="Nicola S."/>
        </authorList>
    </citation>
    <scope>NUCLEOTIDE SEQUENCE [LARGE SCALE GENOMIC DNA]</scope>
    <source>
        <strain evidence="1 2">DSM 44166</strain>
    </source>
</reference>
<name>A0A1X2E6Z4_MYCSZ</name>
<comment type="caution">
    <text evidence="1">The sequence shown here is derived from an EMBL/GenBank/DDBJ whole genome shotgun (WGS) entry which is preliminary data.</text>
</comment>
<evidence type="ECO:0000313" key="1">
    <source>
        <dbReference type="EMBL" id="ORW95689.1"/>
    </source>
</evidence>
<dbReference type="Proteomes" id="UP000193317">
    <property type="component" value="Unassembled WGS sequence"/>
</dbReference>
<sequence>MSEVTGNAPIDDVSPGDIITVNRGSGERHYKVVFKDAADAGYLLTLEGDGGETFALDLAAGSTVKRSLQSKWESMQSPTPHTET</sequence>
<protein>
    <submittedName>
        <fullName evidence="1">Oxidoreductase</fullName>
    </submittedName>
</protein>